<keyword evidence="2" id="KW-0732">Signal</keyword>
<reference evidence="3" key="3">
    <citation type="submission" date="2016-07" db="EMBL/GenBank/DDBJ databases">
        <title>Evolution of pathogenesis and genome organization in the Tremellales.</title>
        <authorList>
            <person name="Cuomo C."/>
            <person name="Litvintseva A."/>
            <person name="Heitman J."/>
            <person name="Chen Y."/>
            <person name="Sun S."/>
            <person name="Springer D."/>
            <person name="Dromer F."/>
            <person name="Young S."/>
            <person name="Zeng Q."/>
            <person name="Chapman S."/>
            <person name="Gujja S."/>
            <person name="Saif S."/>
            <person name="Birren B."/>
        </authorList>
    </citation>
    <scope>NUCLEOTIDE SEQUENCE</scope>
    <source>
        <strain evidence="3">CBS 10737</strain>
    </source>
</reference>
<feature type="compositionally biased region" description="Low complexity" evidence="1">
    <location>
        <begin position="333"/>
        <end position="345"/>
    </location>
</feature>
<feature type="compositionally biased region" description="Gly residues" evidence="1">
    <location>
        <begin position="714"/>
        <end position="724"/>
    </location>
</feature>
<feature type="compositionally biased region" description="Polar residues" evidence="1">
    <location>
        <begin position="780"/>
        <end position="795"/>
    </location>
</feature>
<name>A0A1B9HXZ4_9TREE</name>
<dbReference type="EMBL" id="CP144529">
    <property type="protein sequence ID" value="WWC73669.1"/>
    <property type="molecule type" value="Genomic_DNA"/>
</dbReference>
<dbReference type="GeneID" id="30174345"/>
<feature type="compositionally biased region" description="Low complexity" evidence="1">
    <location>
        <begin position="1164"/>
        <end position="1180"/>
    </location>
</feature>
<evidence type="ECO:0000313" key="5">
    <source>
        <dbReference type="Proteomes" id="UP000094020"/>
    </source>
</evidence>
<feature type="compositionally biased region" description="Polar residues" evidence="1">
    <location>
        <begin position="870"/>
        <end position="879"/>
    </location>
</feature>
<feature type="region of interest" description="Disordered" evidence="1">
    <location>
        <begin position="1381"/>
        <end position="1417"/>
    </location>
</feature>
<dbReference type="EMBL" id="KI894014">
    <property type="protein sequence ID" value="OCF48108.1"/>
    <property type="molecule type" value="Genomic_DNA"/>
</dbReference>
<keyword evidence="5" id="KW-1185">Reference proteome</keyword>
<dbReference type="OrthoDB" id="2565392at2759"/>
<reference evidence="3" key="1">
    <citation type="submission" date="2013-07" db="EMBL/GenBank/DDBJ databases">
        <title>The Genome Sequence of Cryptococcus pinus CBS10737.</title>
        <authorList>
            <consortium name="The Broad Institute Genome Sequencing Platform"/>
            <person name="Cuomo C."/>
            <person name="Litvintseva A."/>
            <person name="Chen Y."/>
            <person name="Heitman J."/>
            <person name="Sun S."/>
            <person name="Springer D."/>
            <person name="Dromer F."/>
            <person name="Young S.K."/>
            <person name="Zeng Q."/>
            <person name="Gargeya S."/>
            <person name="Fitzgerald M."/>
            <person name="Abouelleil A."/>
            <person name="Alvarado L."/>
            <person name="Berlin A.M."/>
            <person name="Chapman S.B."/>
            <person name="Dewar J."/>
            <person name="Goldberg J."/>
            <person name="Griggs A."/>
            <person name="Gujja S."/>
            <person name="Hansen M."/>
            <person name="Howarth C."/>
            <person name="Imamovic A."/>
            <person name="Larimer J."/>
            <person name="McCowan C."/>
            <person name="Murphy C."/>
            <person name="Pearson M."/>
            <person name="Priest M."/>
            <person name="Roberts A."/>
            <person name="Saif S."/>
            <person name="Shea T."/>
            <person name="Sykes S."/>
            <person name="Wortman J."/>
            <person name="Nusbaum C."/>
            <person name="Birren B."/>
        </authorList>
    </citation>
    <scope>NUCLEOTIDE SEQUENCE [LARGE SCALE GENOMIC DNA]</scope>
    <source>
        <strain evidence="3">CBS 10737</strain>
    </source>
</reference>
<feature type="compositionally biased region" description="Low complexity" evidence="1">
    <location>
        <begin position="1188"/>
        <end position="1228"/>
    </location>
</feature>
<feature type="region of interest" description="Disordered" evidence="1">
    <location>
        <begin position="780"/>
        <end position="880"/>
    </location>
</feature>
<feature type="chain" id="PRO_5008628216" evidence="2">
    <location>
        <begin position="18"/>
        <end position="1417"/>
    </location>
</feature>
<feature type="compositionally biased region" description="Polar residues" evidence="1">
    <location>
        <begin position="346"/>
        <end position="368"/>
    </location>
</feature>
<proteinExistence type="predicted"/>
<dbReference type="KEGG" id="kpin:30174345"/>
<accession>A0A1B9HXZ4</accession>
<protein>
    <submittedName>
        <fullName evidence="3">Uncharacterized protein</fullName>
    </submittedName>
</protein>
<feature type="region of interest" description="Disordered" evidence="1">
    <location>
        <begin position="700"/>
        <end position="724"/>
    </location>
</feature>
<feature type="region of interest" description="Disordered" evidence="1">
    <location>
        <begin position="322"/>
        <end position="375"/>
    </location>
</feature>
<feature type="compositionally biased region" description="Polar residues" evidence="1">
    <location>
        <begin position="322"/>
        <end position="332"/>
    </location>
</feature>
<feature type="region of interest" description="Disordered" evidence="1">
    <location>
        <begin position="1118"/>
        <end position="1140"/>
    </location>
</feature>
<dbReference type="RefSeq" id="XP_019009327.1">
    <property type="nucleotide sequence ID" value="XM_019157687.1"/>
</dbReference>
<feature type="compositionally biased region" description="Polar residues" evidence="1">
    <location>
        <begin position="1407"/>
        <end position="1417"/>
    </location>
</feature>
<reference evidence="4" key="2">
    <citation type="submission" date="2013-07" db="EMBL/GenBank/DDBJ databases">
        <authorList>
            <consortium name="The Broad Institute Genome Sequencing Platform"/>
            <person name="Cuomo C."/>
            <person name="Litvintseva A."/>
            <person name="Chen Y."/>
            <person name="Heitman J."/>
            <person name="Sun S."/>
            <person name="Springer D."/>
            <person name="Dromer F."/>
            <person name="Young S.K."/>
            <person name="Zeng Q."/>
            <person name="Gargeya S."/>
            <person name="Fitzgerald M."/>
            <person name="Abouelleil A."/>
            <person name="Alvarado L."/>
            <person name="Berlin A.M."/>
            <person name="Chapman S.B."/>
            <person name="Dewar J."/>
            <person name="Goldberg J."/>
            <person name="Griggs A."/>
            <person name="Gujja S."/>
            <person name="Hansen M."/>
            <person name="Howarth C."/>
            <person name="Imamovic A."/>
            <person name="Larimer J."/>
            <person name="McCowan C."/>
            <person name="Murphy C."/>
            <person name="Pearson M."/>
            <person name="Priest M."/>
            <person name="Roberts A."/>
            <person name="Saif S."/>
            <person name="Shea T."/>
            <person name="Sykes S."/>
            <person name="Wortman J."/>
            <person name="Nusbaum C."/>
            <person name="Birren B."/>
        </authorList>
    </citation>
    <scope>NUCLEOTIDE SEQUENCE</scope>
    <source>
        <strain evidence="4">CBS 10737</strain>
    </source>
</reference>
<reference evidence="4" key="4">
    <citation type="submission" date="2024-02" db="EMBL/GenBank/DDBJ databases">
        <title>Comparative genomics of Cryptococcus and Kwoniella reveals pathogenesis evolution and contrasting modes of karyotype evolution via chromosome fusion or intercentromeric recombination.</title>
        <authorList>
            <person name="Coelho M.A."/>
            <person name="David-Palma M."/>
            <person name="Shea T."/>
            <person name="Bowers K."/>
            <person name="McGinley-Smith S."/>
            <person name="Mohammad A.W."/>
            <person name="Gnirke A."/>
            <person name="Yurkov A.M."/>
            <person name="Nowrousian M."/>
            <person name="Sun S."/>
            <person name="Cuomo C.A."/>
            <person name="Heitman J."/>
        </authorList>
    </citation>
    <scope>NUCLEOTIDE SEQUENCE</scope>
    <source>
        <strain evidence="4">CBS 10737</strain>
    </source>
</reference>
<feature type="compositionally biased region" description="Polar residues" evidence="1">
    <location>
        <begin position="1293"/>
        <end position="1302"/>
    </location>
</feature>
<organism evidence="3">
    <name type="scientific">Kwoniella pini CBS 10737</name>
    <dbReference type="NCBI Taxonomy" id="1296096"/>
    <lineage>
        <taxon>Eukaryota</taxon>
        <taxon>Fungi</taxon>
        <taxon>Dikarya</taxon>
        <taxon>Basidiomycota</taxon>
        <taxon>Agaricomycotina</taxon>
        <taxon>Tremellomycetes</taxon>
        <taxon>Tremellales</taxon>
        <taxon>Cryptococcaceae</taxon>
        <taxon>Kwoniella</taxon>
    </lineage>
</organism>
<sequence>MVPTLIHLLLAAELVFSQSSGTINISSPQACIVIAQIAALQSPNSITSMLPICPESGSEAISWPMSSEGDGAASSVGVYAGIIHGKPNCVMSLSQMTAMYMLGRSLSWDEGGTLYDENGWEQVTDQSTQQALTCMPSHLWLSSDLLLPDPATLPKDDPAWKQSISLDNTGPTSGTPEPKDPDKANTSSSSSSLDHASLTAVSLLGSATSSLGITVTATDFPVSSLLPPSSNSAALSSVFQTSTPSTASLDGMATSAISETSTASVAKGTSTQSVAVSRTLFATSSLERMSSSINGIPANAQSQSQPSVAAVQDSFTILIEPSSATSNSQQPDTTSSLSSTVSFSVPNTEGKTRGSSTISDTTTVTLESDTAEETSTRTAMINSEFLTSQSGSVTVGSNTAQAEGISIAASTTTQVEVSLKIGDNSTATMSSVVDVFSSSSNLKSSTEATESSTFTLDPSSIDSEKAATAVTGVDFTSSVLIPTTISSSTSSVEPTQDENDGIPNVTIEPFTLTPEVIAMSTMTVGTEGFASAFSTKSSKSEEILVTTSSPLTSIRTTSTSPSQIYLDVTSTKVVYLPVAALGSHYSIPAQSSRNLTSATSGQVVPTTNLNLSPTSTQLQSTGTESVATSMSYAQLAATIPPSTSSDSAREAIPAMKSATETVPALSSSSLRDASDVPTTSSTPFDNSVAAPEFSALPLQAATRHKRHRRRSRRGMGGWGGGDGGGWGGVSGGWSWLAGGSWGSDEAEGSGSGPRWPIAIADSLTEEKEEVCGTNCNTEAEVSVQGEQTQAYQTATGKPFSAAPAEQPSTPTSAHPATFTVHAADFTSNAPDQQPSLTQSQASSSVFRPLPSSSARTSYSSSSPVAPSLTQQDTSSSTRKPATYSFGYASTAQSSPFSESVMTIQTETDTSSFHTASSVSQQSFTASAPSQNGLPSSPQTLGTGFTSNEAIAPTATSTFRHSISKTGNSEHTLSVMSTLQQPTIVASINSSTSEIATVQSSTTEISTYRTATTEVSSKTNTAIIQTSVTQTSSATATEFTTSTNVNTFQTSVTKTFVQTKFITSTDIDNFQTSTTKIRTFLSSTTDVNTYELSVTETFLTTKHITSTDVDTLQTSTTATSTFQASTTETARETTSIAGTTSQTISSTEILNQTTSKTGITTSTQAVVVPSSSSSQTSSTSAELPDITSDHSTSSDEASSISDFVSSSETPPLPSQTSSSEPPPEQTSSSFELTTRPESSPQSEATPQTSSEQSPPEPSSDYTEPSSSTDPAPASSASSSSDTGSPPDAPAPDPQNESDASSAANPPIFSVDGETIGQFTGPAKRGIYSRSPELSITTTFVVSTSCTSAQTLAATPSPARSLGTYIPQITASKKQSTQIVKERRKLASSERRKGPSSASMLRKEERISGKSQFNNWTIM</sequence>
<gene>
    <name evidence="3" type="ORF">I206_05976</name>
    <name evidence="4" type="ORF">I206_107641</name>
</gene>
<feature type="compositionally biased region" description="Polar residues" evidence="1">
    <location>
        <begin position="676"/>
        <end position="685"/>
    </location>
</feature>
<evidence type="ECO:0000256" key="2">
    <source>
        <dbReference type="SAM" id="SignalP"/>
    </source>
</evidence>
<feature type="compositionally biased region" description="Polar residues" evidence="1">
    <location>
        <begin position="162"/>
        <end position="175"/>
    </location>
</feature>
<feature type="compositionally biased region" description="Low complexity" evidence="1">
    <location>
        <begin position="1263"/>
        <end position="1284"/>
    </location>
</feature>
<evidence type="ECO:0000256" key="1">
    <source>
        <dbReference type="SAM" id="MobiDB-lite"/>
    </source>
</evidence>
<feature type="region of interest" description="Disordered" evidence="1">
    <location>
        <begin position="1164"/>
        <end position="1327"/>
    </location>
</feature>
<feature type="region of interest" description="Disordered" evidence="1">
    <location>
        <begin position="638"/>
        <end position="688"/>
    </location>
</feature>
<dbReference type="Proteomes" id="UP000094020">
    <property type="component" value="Chromosome 11"/>
</dbReference>
<feature type="signal peptide" evidence="2">
    <location>
        <begin position="1"/>
        <end position="17"/>
    </location>
</feature>
<feature type="compositionally biased region" description="Polar residues" evidence="1">
    <location>
        <begin position="825"/>
        <end position="841"/>
    </location>
</feature>
<feature type="region of interest" description="Disordered" evidence="1">
    <location>
        <begin position="486"/>
        <end position="505"/>
    </location>
</feature>
<feature type="region of interest" description="Disordered" evidence="1">
    <location>
        <begin position="152"/>
        <end position="192"/>
    </location>
</feature>
<feature type="compositionally biased region" description="Low complexity" evidence="1">
    <location>
        <begin position="842"/>
        <end position="869"/>
    </location>
</feature>
<feature type="region of interest" description="Disordered" evidence="1">
    <location>
        <begin position="921"/>
        <end position="943"/>
    </location>
</feature>
<evidence type="ECO:0000313" key="3">
    <source>
        <dbReference type="EMBL" id="OCF48108.1"/>
    </source>
</evidence>
<feature type="compositionally biased region" description="Polar residues" evidence="1">
    <location>
        <begin position="1229"/>
        <end position="1243"/>
    </location>
</feature>
<evidence type="ECO:0000313" key="4">
    <source>
        <dbReference type="EMBL" id="WWC73669.1"/>
    </source>
</evidence>
<feature type="compositionally biased region" description="Low complexity" evidence="1">
    <location>
        <begin position="1118"/>
        <end position="1134"/>
    </location>
</feature>
<dbReference type="STRING" id="1296096.A0A1B9HXZ4"/>
<feature type="compositionally biased region" description="Basic residues" evidence="1">
    <location>
        <begin position="702"/>
        <end position="713"/>
    </location>
</feature>